<proteinExistence type="predicted"/>
<dbReference type="SUPFAM" id="SSF52047">
    <property type="entry name" value="RNI-like"/>
    <property type="match status" value="1"/>
</dbReference>
<evidence type="ECO:0000313" key="1">
    <source>
        <dbReference type="EMBL" id="SJL16987.1"/>
    </source>
</evidence>
<dbReference type="EMBL" id="FUEG01000039">
    <property type="protein sequence ID" value="SJL16987.1"/>
    <property type="molecule type" value="Genomic_DNA"/>
</dbReference>
<dbReference type="OrthoDB" id="3365698at2759"/>
<reference evidence="2" key="1">
    <citation type="journal article" date="2017" name="Nat. Ecol. Evol.">
        <title>Genome expansion and lineage-specific genetic innovations in the forest pathogenic fungi Armillaria.</title>
        <authorList>
            <person name="Sipos G."/>
            <person name="Prasanna A.N."/>
            <person name="Walter M.C."/>
            <person name="O'Connor E."/>
            <person name="Balint B."/>
            <person name="Krizsan K."/>
            <person name="Kiss B."/>
            <person name="Hess J."/>
            <person name="Varga T."/>
            <person name="Slot J."/>
            <person name="Riley R."/>
            <person name="Boka B."/>
            <person name="Rigling D."/>
            <person name="Barry K."/>
            <person name="Lee J."/>
            <person name="Mihaltcheva S."/>
            <person name="LaButti K."/>
            <person name="Lipzen A."/>
            <person name="Waldron R."/>
            <person name="Moloney N.M."/>
            <person name="Sperisen C."/>
            <person name="Kredics L."/>
            <person name="Vagvoelgyi C."/>
            <person name="Patrignani A."/>
            <person name="Fitzpatrick D."/>
            <person name="Nagy I."/>
            <person name="Doyle S."/>
            <person name="Anderson J.B."/>
            <person name="Grigoriev I.V."/>
            <person name="Gueldener U."/>
            <person name="Muensterkoetter M."/>
            <person name="Nagy L.G."/>
        </authorList>
    </citation>
    <scope>NUCLEOTIDE SEQUENCE [LARGE SCALE GENOMIC DNA]</scope>
    <source>
        <strain evidence="2">C18/9</strain>
    </source>
</reference>
<name>A0A284S7K4_ARMOS</name>
<dbReference type="STRING" id="47428.A0A284S7K4"/>
<organism evidence="1 2">
    <name type="scientific">Armillaria ostoyae</name>
    <name type="common">Armillaria root rot fungus</name>
    <dbReference type="NCBI Taxonomy" id="47428"/>
    <lineage>
        <taxon>Eukaryota</taxon>
        <taxon>Fungi</taxon>
        <taxon>Dikarya</taxon>
        <taxon>Basidiomycota</taxon>
        <taxon>Agaricomycotina</taxon>
        <taxon>Agaricomycetes</taxon>
        <taxon>Agaricomycetidae</taxon>
        <taxon>Agaricales</taxon>
        <taxon>Marasmiineae</taxon>
        <taxon>Physalacriaceae</taxon>
        <taxon>Armillaria</taxon>
    </lineage>
</organism>
<evidence type="ECO:0000313" key="2">
    <source>
        <dbReference type="Proteomes" id="UP000219338"/>
    </source>
</evidence>
<evidence type="ECO:0008006" key="3">
    <source>
        <dbReference type="Google" id="ProtNLM"/>
    </source>
</evidence>
<dbReference type="InterPro" id="IPR032675">
    <property type="entry name" value="LRR_dom_sf"/>
</dbReference>
<gene>
    <name evidence="1" type="ORF">ARMOST_20525</name>
</gene>
<dbReference type="AlphaFoldDB" id="A0A284S7K4"/>
<accession>A0A284S7K4</accession>
<protein>
    <recommendedName>
        <fullName evidence="3">F-box domain-containing protein</fullName>
    </recommendedName>
</protein>
<dbReference type="Proteomes" id="UP000219338">
    <property type="component" value="Unassembled WGS sequence"/>
</dbReference>
<dbReference type="Gene3D" id="3.80.10.10">
    <property type="entry name" value="Ribonuclease Inhibitor"/>
    <property type="match status" value="1"/>
</dbReference>
<keyword evidence="2" id="KW-1185">Reference proteome</keyword>
<sequence length="519" mass="57695">MSNVATLSDICSTCGSITEGTFSGDAPSPRISELLQSNDVPSDSELSNFRDIIRQGPRRLANLDQKIARTKAFLDILCNDRDLVEANIADAKVLSSPVRRLPSDILRSIALETIPSPSEIMSTSPFHDSLDTHSSPWTLSHVCRSWRLTIVSSPELWSSISLRIRSGFNDLATSIGRPIFILGLHLERSRNAPLTLSIRSALSDVDHPFLSLVSSRASSIKNLYFLSNSLSAIRGLTRSRGSWNMLYHLKITASGTEHVQEIYDMFEYAPNLRVFEARLSDRENVPLIPWVQLTGLILRVYKMQDLGLLRQAKNITSLEITGPRKWSMMPEGYADISLPLLTSLTLRDQSAIISSLFIPNLTNLSLSWNGQPVCPQLKIPNVITTLKITRSAWFSFGSGDEETCAFPGLPSLLKSVPYLRRLVIKSCKALSLTDITALMPLPACTPLPRLQILDLRDCPLEFDHSKFVEMVTTRRLGNKPGIDRLETVHLNAPLSLNGVCKHTWQSLCDEGLKVTYGKS</sequence>
<dbReference type="OMA" id="EETCAFP"/>